<feature type="chain" id="PRO_5038379165" evidence="1">
    <location>
        <begin position="21"/>
        <end position="253"/>
    </location>
</feature>
<dbReference type="PROSITE" id="PS51257">
    <property type="entry name" value="PROKAR_LIPOPROTEIN"/>
    <property type="match status" value="1"/>
</dbReference>
<reference evidence="4" key="1">
    <citation type="submission" date="2016-10" db="EMBL/GenBank/DDBJ databases">
        <authorList>
            <person name="Varghese N."/>
            <person name="Submissions S."/>
        </authorList>
    </citation>
    <scope>NUCLEOTIDE SEQUENCE [LARGE SCALE GENOMIC DNA]</scope>
    <source>
        <strain evidence="4">VPI 5359</strain>
    </source>
</reference>
<evidence type="ECO:0000313" key="3">
    <source>
        <dbReference type="EMBL" id="SDY33207.1"/>
    </source>
</evidence>
<dbReference type="RefSeq" id="WP_090246835.1">
    <property type="nucleotide sequence ID" value="NZ_FNOU01000026.1"/>
</dbReference>
<organism evidence="3 4">
    <name type="scientific">Eubacterium barkeri</name>
    <name type="common">Clostridium barkeri</name>
    <dbReference type="NCBI Taxonomy" id="1528"/>
    <lineage>
        <taxon>Bacteria</taxon>
        <taxon>Bacillati</taxon>
        <taxon>Bacillota</taxon>
        <taxon>Clostridia</taxon>
        <taxon>Eubacteriales</taxon>
        <taxon>Eubacteriaceae</taxon>
        <taxon>Eubacterium</taxon>
    </lineage>
</organism>
<evidence type="ECO:0000256" key="1">
    <source>
        <dbReference type="SAM" id="SignalP"/>
    </source>
</evidence>
<keyword evidence="1" id="KW-0732">Signal</keyword>
<dbReference type="OrthoDB" id="9806724at2"/>
<keyword evidence="4" id="KW-1185">Reference proteome</keyword>
<proteinExistence type="predicted"/>
<dbReference type="SMART" id="SM00900">
    <property type="entry name" value="FMN_bind"/>
    <property type="match status" value="1"/>
</dbReference>
<feature type="signal peptide" evidence="1">
    <location>
        <begin position="1"/>
        <end position="20"/>
    </location>
</feature>
<dbReference type="GO" id="GO:0010181">
    <property type="term" value="F:FMN binding"/>
    <property type="evidence" value="ECO:0007669"/>
    <property type="project" value="InterPro"/>
</dbReference>
<dbReference type="AlphaFoldDB" id="A0A1H3J081"/>
<feature type="domain" description="FMN-binding" evidence="2">
    <location>
        <begin position="57"/>
        <end position="145"/>
    </location>
</feature>
<keyword evidence="3" id="KW-0449">Lipoprotein</keyword>
<dbReference type="Proteomes" id="UP000199652">
    <property type="component" value="Unassembled WGS sequence"/>
</dbReference>
<sequence>MGKKITLFLCLILLFLTGCTKEDIINNKKNGAVDTGLVAQYQDGSYTSTSRAYDSYGYGQTLILEVHSGIITKVRFYEQNRTGTLKNDTANTWLSKSDTPTLAELYSTLVTKLIRAQSADIDTVSGATKTSQAFKDLATSAISNAQSGSTAVSKVDLDDTYTATSSAPSETGSIGTLTVIYDGHTISDVQYDEVKDGSNKSNNMVYKQLFTVMTRETLKRQELTPITPDPTFPEEYATYNALLENINSQRGAF</sequence>
<dbReference type="Pfam" id="PF04205">
    <property type="entry name" value="FMN_bind"/>
    <property type="match status" value="1"/>
</dbReference>
<dbReference type="EMBL" id="FNOU01000026">
    <property type="protein sequence ID" value="SDY33207.1"/>
    <property type="molecule type" value="Genomic_DNA"/>
</dbReference>
<dbReference type="InterPro" id="IPR007329">
    <property type="entry name" value="FMN-bd"/>
</dbReference>
<dbReference type="Gene3D" id="3.90.1010.20">
    <property type="match status" value="2"/>
</dbReference>
<dbReference type="GO" id="GO:0016020">
    <property type="term" value="C:membrane"/>
    <property type="evidence" value="ECO:0007669"/>
    <property type="project" value="InterPro"/>
</dbReference>
<protein>
    <submittedName>
        <fullName evidence="3">Major membrane immunogen, membrane-anchored lipoprotein</fullName>
    </submittedName>
</protein>
<name>A0A1H3J081_EUBBA</name>
<evidence type="ECO:0000259" key="2">
    <source>
        <dbReference type="SMART" id="SM00900"/>
    </source>
</evidence>
<gene>
    <name evidence="3" type="ORF">SAMN04488579_12620</name>
</gene>
<dbReference type="STRING" id="1528.SAMN04488579_12620"/>
<evidence type="ECO:0000313" key="4">
    <source>
        <dbReference type="Proteomes" id="UP000199652"/>
    </source>
</evidence>
<accession>A0A1H3J081</accession>